<reference evidence="6 7" key="1">
    <citation type="journal article" date="2014" name="Nat. Commun.">
        <title>Klebsormidium flaccidum genome reveals primary factors for plant terrestrial adaptation.</title>
        <authorList>
            <person name="Hori K."/>
            <person name="Maruyama F."/>
            <person name="Fujisawa T."/>
            <person name="Togashi T."/>
            <person name="Yamamoto N."/>
            <person name="Seo M."/>
            <person name="Sato S."/>
            <person name="Yamada T."/>
            <person name="Mori H."/>
            <person name="Tajima N."/>
            <person name="Moriyama T."/>
            <person name="Ikeuchi M."/>
            <person name="Watanabe M."/>
            <person name="Wada H."/>
            <person name="Kobayashi K."/>
            <person name="Saito M."/>
            <person name="Masuda T."/>
            <person name="Sasaki-Sekimoto Y."/>
            <person name="Mashiguchi K."/>
            <person name="Awai K."/>
            <person name="Shimojima M."/>
            <person name="Masuda S."/>
            <person name="Iwai M."/>
            <person name="Nobusawa T."/>
            <person name="Narise T."/>
            <person name="Kondo S."/>
            <person name="Saito H."/>
            <person name="Sato R."/>
            <person name="Murakawa M."/>
            <person name="Ihara Y."/>
            <person name="Oshima-Yamada Y."/>
            <person name="Ohtaka K."/>
            <person name="Satoh M."/>
            <person name="Sonobe K."/>
            <person name="Ishii M."/>
            <person name="Ohtani R."/>
            <person name="Kanamori-Sato M."/>
            <person name="Honoki R."/>
            <person name="Miyazaki D."/>
            <person name="Mochizuki H."/>
            <person name="Umetsu J."/>
            <person name="Higashi K."/>
            <person name="Shibata D."/>
            <person name="Kamiya Y."/>
            <person name="Sato N."/>
            <person name="Nakamura Y."/>
            <person name="Tabata S."/>
            <person name="Ida S."/>
            <person name="Kurokawa K."/>
            <person name="Ohta H."/>
        </authorList>
    </citation>
    <scope>NUCLEOTIDE SEQUENCE [LARGE SCALE GENOMIC DNA]</scope>
    <source>
        <strain evidence="6 7">NIES-2285</strain>
    </source>
</reference>
<evidence type="ECO:0000256" key="4">
    <source>
        <dbReference type="ARBA" id="ARBA00023242"/>
    </source>
</evidence>
<dbReference type="GO" id="GO:0005634">
    <property type="term" value="C:nucleus"/>
    <property type="evidence" value="ECO:0007669"/>
    <property type="project" value="UniProtKB-SubCell"/>
</dbReference>
<dbReference type="InterPro" id="IPR024738">
    <property type="entry name" value="Hfi1/Tada1"/>
</dbReference>
<dbReference type="GO" id="GO:0003713">
    <property type="term" value="F:transcription coactivator activity"/>
    <property type="evidence" value="ECO:0000318"/>
    <property type="project" value="GO_Central"/>
</dbReference>
<evidence type="ECO:0000313" key="7">
    <source>
        <dbReference type="Proteomes" id="UP000054558"/>
    </source>
</evidence>
<feature type="compositionally biased region" description="Basic residues" evidence="5">
    <location>
        <begin position="233"/>
        <end position="247"/>
    </location>
</feature>
<evidence type="ECO:0000256" key="5">
    <source>
        <dbReference type="SAM" id="MobiDB-lite"/>
    </source>
</evidence>
<keyword evidence="4" id="KW-0539">Nucleus</keyword>
<proteinExistence type="predicted"/>
<sequence>MNFTRALFETYSIEHGGVNYNHKRSSRALFVPTSDPYLGQQSGQSRRRTTAISDRTESPHPLCASQAYTGVSPLSGGPNKTGLLRRPRPGGRHRVIALGFAWPASEGMEGHPPAPRTNLGELKKKLLSVLGAQVEGQYWALLRGYFALKLTRSELDVLVPKTIGRDNLWLHNRFIRAIYNNAVCREAPPEERKGKRGKKPPPVALPPLSREESEDEVKEVKANGVLGHDRGRAARVGKRSKDSKRKRVEAPVWEDKASVVESRLHPEPGRAAPSGEFGGSPPTPILKKRRKDRERRRETKSPLGDMELPTPKVPLQQPLAEDREAEAAETREEAVDDVSDEEDVVMLSREPVRPPLGIPFRAPSVGRSLLLRLPQKGAPRNAYSALGESYEHCLDGGELPTRPALQRRMGAIAAAGGGLQGVARESVELMEHALDQYLKSILGTCVQLARARRKRDKDKRVKSLQSSGPVSGGVVGALPGAGPASSEATGPCTGDPVMEEDELVSVRDLMTAVEINPQLLGDELAINLERIAMLL</sequence>
<keyword evidence="2" id="KW-0805">Transcription regulation</keyword>
<gene>
    <name evidence="6" type="ORF">KFL_003900080</name>
</gene>
<feature type="region of interest" description="Disordered" evidence="5">
    <location>
        <begin position="456"/>
        <end position="497"/>
    </location>
</feature>
<dbReference type="PANTHER" id="PTHR21277:SF5">
    <property type="entry name" value="TRANSCRIPTIONAL ADAPTER 1"/>
    <property type="match status" value="1"/>
</dbReference>
<dbReference type="OMA" id="IINGMWP"/>
<dbReference type="GO" id="GO:0006357">
    <property type="term" value="P:regulation of transcription by RNA polymerase II"/>
    <property type="evidence" value="ECO:0000318"/>
    <property type="project" value="GO_Central"/>
</dbReference>
<dbReference type="OrthoDB" id="10264870at2759"/>
<evidence type="ECO:0000256" key="1">
    <source>
        <dbReference type="ARBA" id="ARBA00004123"/>
    </source>
</evidence>
<dbReference type="Pfam" id="PF12767">
    <property type="entry name" value="SAGA-Tad1"/>
    <property type="match status" value="1"/>
</dbReference>
<dbReference type="AlphaFoldDB" id="A0A1Y1III4"/>
<dbReference type="EMBL" id="DF237339">
    <property type="protein sequence ID" value="GAQ87968.1"/>
    <property type="molecule type" value="Genomic_DNA"/>
</dbReference>
<evidence type="ECO:0000256" key="2">
    <source>
        <dbReference type="ARBA" id="ARBA00023015"/>
    </source>
</evidence>
<feature type="compositionally biased region" description="Basic and acidic residues" evidence="5">
    <location>
        <begin position="253"/>
        <end position="268"/>
    </location>
</feature>
<keyword evidence="3" id="KW-0804">Transcription</keyword>
<comment type="subcellular location">
    <subcellularLocation>
        <location evidence="1">Nucleus</location>
    </subcellularLocation>
</comment>
<evidence type="ECO:0000256" key="3">
    <source>
        <dbReference type="ARBA" id="ARBA00023163"/>
    </source>
</evidence>
<evidence type="ECO:0000313" key="6">
    <source>
        <dbReference type="EMBL" id="GAQ87968.1"/>
    </source>
</evidence>
<feature type="compositionally biased region" description="Basic and acidic residues" evidence="5">
    <location>
        <begin position="320"/>
        <end position="333"/>
    </location>
</feature>
<accession>A0A1Y1III4</accession>
<protein>
    <submittedName>
        <fullName evidence="6">Uncharacterized protein</fullName>
    </submittedName>
</protein>
<dbReference type="GO" id="GO:0000124">
    <property type="term" value="C:SAGA complex"/>
    <property type="evidence" value="ECO:0000318"/>
    <property type="project" value="GO_Central"/>
</dbReference>
<feature type="compositionally biased region" description="Low complexity" evidence="5">
    <location>
        <begin position="476"/>
        <end position="486"/>
    </location>
</feature>
<organism evidence="6 7">
    <name type="scientific">Klebsormidium nitens</name>
    <name type="common">Green alga</name>
    <name type="synonym">Ulothrix nitens</name>
    <dbReference type="NCBI Taxonomy" id="105231"/>
    <lineage>
        <taxon>Eukaryota</taxon>
        <taxon>Viridiplantae</taxon>
        <taxon>Streptophyta</taxon>
        <taxon>Klebsormidiophyceae</taxon>
        <taxon>Klebsormidiales</taxon>
        <taxon>Klebsormidiaceae</taxon>
        <taxon>Klebsormidium</taxon>
    </lineage>
</organism>
<dbReference type="PANTHER" id="PTHR21277">
    <property type="entry name" value="TRANSCRIPTIONAL ADAPTER 1"/>
    <property type="match status" value="1"/>
</dbReference>
<name>A0A1Y1III4_KLENI</name>
<keyword evidence="7" id="KW-1185">Reference proteome</keyword>
<feature type="region of interest" description="Disordered" evidence="5">
    <location>
        <begin position="188"/>
        <end position="342"/>
    </location>
</feature>
<feature type="region of interest" description="Disordered" evidence="5">
    <location>
        <begin position="33"/>
        <end position="88"/>
    </location>
</feature>
<dbReference type="Proteomes" id="UP000054558">
    <property type="component" value="Unassembled WGS sequence"/>
</dbReference>
<dbReference type="CDD" id="cd22933">
    <property type="entry name" value="HFD_HFI1"/>
    <property type="match status" value="1"/>
</dbReference>